<name>A0A411K7S4_9EUKA</name>
<evidence type="ECO:0000259" key="8">
    <source>
        <dbReference type="Pfam" id="PF02326"/>
    </source>
</evidence>
<evidence type="ECO:0000256" key="5">
    <source>
        <dbReference type="ARBA" id="ARBA00023136"/>
    </source>
</evidence>
<evidence type="ECO:0000256" key="7">
    <source>
        <dbReference type="SAM" id="Phobius"/>
    </source>
</evidence>
<dbReference type="RefSeq" id="YP_009557801.1">
    <property type="nucleotide sequence ID" value="NC_040955.1"/>
</dbReference>
<dbReference type="EMBL" id="MH910097">
    <property type="protein sequence ID" value="QBC73440.1"/>
    <property type="molecule type" value="Genomic_DNA"/>
</dbReference>
<keyword evidence="4 9" id="KW-0496">Mitochondrion</keyword>
<keyword evidence="5 7" id="KW-0472">Membrane</keyword>
<keyword evidence="6" id="KW-0066">ATP synthesis</keyword>
<protein>
    <recommendedName>
        <fullName evidence="8">ATP synthase YMF19-like N-terminal domain-containing protein</fullName>
    </recommendedName>
</protein>
<evidence type="ECO:0000256" key="3">
    <source>
        <dbReference type="ARBA" id="ARBA00022989"/>
    </source>
</evidence>
<gene>
    <name evidence="9" type="primary">ORF11</name>
</gene>
<feature type="domain" description="ATP synthase YMF19-like N-terminal" evidence="8">
    <location>
        <begin position="2"/>
        <end position="51"/>
    </location>
</feature>
<evidence type="ECO:0000256" key="1">
    <source>
        <dbReference type="ARBA" id="ARBA00004325"/>
    </source>
</evidence>
<proteinExistence type="predicted"/>
<keyword evidence="2 7" id="KW-0812">Transmembrane</keyword>
<evidence type="ECO:0000256" key="4">
    <source>
        <dbReference type="ARBA" id="ARBA00023128"/>
    </source>
</evidence>
<feature type="transmembrane region" description="Helical" evidence="7">
    <location>
        <begin position="6"/>
        <end position="27"/>
    </location>
</feature>
<organism evidence="9">
    <name type="scientific">Paravannella minima</name>
    <dbReference type="NCBI Taxonomy" id="1443144"/>
    <lineage>
        <taxon>Eukaryota</taxon>
        <taxon>Amoebozoa</taxon>
        <taxon>Discosea</taxon>
        <taxon>Flabellinia</taxon>
        <taxon>Vannellidae</taxon>
        <taxon>Paravannella</taxon>
    </lineage>
</organism>
<sequence>MPQLDQVTFFLQSSLVSFFFFSFFIFIRFNVLPEISSGLKLREYLLNNLKLSTKYLLRNCYFITLFIKYLNLILIKFVYSCFNIFFFFLKYFFFFNIILISKEFFINICIYINEKAKLFDLYNDII</sequence>
<evidence type="ECO:0000313" key="9">
    <source>
        <dbReference type="EMBL" id="QBC73440.1"/>
    </source>
</evidence>
<accession>A0A411K7S4</accession>
<comment type="subcellular location">
    <subcellularLocation>
        <location evidence="1">Mitochondrion membrane</location>
    </subcellularLocation>
</comment>
<feature type="transmembrane region" description="Helical" evidence="7">
    <location>
        <begin position="91"/>
        <end position="112"/>
    </location>
</feature>
<keyword evidence="3 7" id="KW-1133">Transmembrane helix</keyword>
<dbReference type="AlphaFoldDB" id="A0A411K7S4"/>
<reference evidence="9" key="1">
    <citation type="journal article" date="2019" name="Eur. J. Protist.">
        <title>The complete mitochondrial genome of Paravannella minima (Amoebozoa, Discosea, Vannellida).</title>
        <authorList>
            <person name="Bondarenko N."/>
            <person name="Glotova A."/>
            <person name="Nassonova E."/>
            <person name="Masharsky A."/>
            <person name="Polev D."/>
            <person name="Smirnov A."/>
        </authorList>
    </citation>
    <scope>NUCLEOTIDE SEQUENCE</scope>
</reference>
<dbReference type="Pfam" id="PF02326">
    <property type="entry name" value="YMF19"/>
    <property type="match status" value="1"/>
</dbReference>
<dbReference type="InterPro" id="IPR003319">
    <property type="entry name" value="YMF19-like_N"/>
</dbReference>
<dbReference type="GeneID" id="39114197"/>
<geneLocation type="mitochondrion" evidence="9"/>
<evidence type="ECO:0000256" key="6">
    <source>
        <dbReference type="ARBA" id="ARBA00023310"/>
    </source>
</evidence>
<evidence type="ECO:0000256" key="2">
    <source>
        <dbReference type="ARBA" id="ARBA00022692"/>
    </source>
</evidence>
<dbReference type="GO" id="GO:0031966">
    <property type="term" value="C:mitochondrial membrane"/>
    <property type="evidence" value="ECO:0007669"/>
    <property type="project" value="UniProtKB-SubCell"/>
</dbReference>
<dbReference type="GO" id="GO:0006754">
    <property type="term" value="P:ATP biosynthetic process"/>
    <property type="evidence" value="ECO:0007669"/>
    <property type="project" value="UniProtKB-KW"/>
</dbReference>
<feature type="transmembrane region" description="Helical" evidence="7">
    <location>
        <begin position="60"/>
        <end position="79"/>
    </location>
</feature>